<sequence length="212" mass="23700">MTTENTEETAAVPVNRHAPTAYESQRAHLEKLLKDPSKPVILPQAPEEKTVRPPREMMKNVQGSSAGAGSGEFHVYKQNRRREYERIKIMEDQSEKEAATREFEQRRVQNLFEAEAKTARNRAKRQKRKERSKGGKSESTGDHASSVDVDGIGPAVKKRKFDNRGTQVIFKQPGQGDSENESDAAAELALSISTEEPIAFAEERAIVIVDDP</sequence>
<feature type="compositionally biased region" description="Basic residues" evidence="1">
    <location>
        <begin position="119"/>
        <end position="131"/>
    </location>
</feature>
<feature type="region of interest" description="Disordered" evidence="1">
    <location>
        <begin position="34"/>
        <end position="77"/>
    </location>
</feature>
<dbReference type="EMBL" id="KV417288">
    <property type="protein sequence ID" value="KZO95621.1"/>
    <property type="molecule type" value="Genomic_DNA"/>
</dbReference>
<dbReference type="Proteomes" id="UP000076738">
    <property type="component" value="Unassembled WGS sequence"/>
</dbReference>
<dbReference type="PANTHER" id="PTHR13507">
    <property type="entry name" value="PRKR-INTERACTING PROTEIN 1"/>
    <property type="match status" value="1"/>
</dbReference>
<dbReference type="AlphaFoldDB" id="A0A167LEY0"/>
<feature type="compositionally biased region" description="Basic and acidic residues" evidence="1">
    <location>
        <begin position="132"/>
        <end position="141"/>
    </location>
</feature>
<dbReference type="GO" id="GO:0005730">
    <property type="term" value="C:nucleolus"/>
    <property type="evidence" value="ECO:0007669"/>
    <property type="project" value="TreeGrafter"/>
</dbReference>
<feature type="compositionally biased region" description="Basic and acidic residues" evidence="1">
    <location>
        <begin position="46"/>
        <end position="58"/>
    </location>
</feature>
<organism evidence="2 3">
    <name type="scientific">Calocera viscosa (strain TUFC12733)</name>
    <dbReference type="NCBI Taxonomy" id="1330018"/>
    <lineage>
        <taxon>Eukaryota</taxon>
        <taxon>Fungi</taxon>
        <taxon>Dikarya</taxon>
        <taxon>Basidiomycota</taxon>
        <taxon>Agaricomycotina</taxon>
        <taxon>Dacrymycetes</taxon>
        <taxon>Dacrymycetales</taxon>
        <taxon>Dacrymycetaceae</taxon>
        <taxon>Calocera</taxon>
    </lineage>
</organism>
<dbReference type="GO" id="GO:0019901">
    <property type="term" value="F:protein kinase binding"/>
    <property type="evidence" value="ECO:0007669"/>
    <property type="project" value="TreeGrafter"/>
</dbReference>
<proteinExistence type="predicted"/>
<evidence type="ECO:0000313" key="2">
    <source>
        <dbReference type="EMBL" id="KZO95621.1"/>
    </source>
</evidence>
<accession>A0A167LEY0</accession>
<dbReference type="STRING" id="1330018.A0A167LEY0"/>
<gene>
    <name evidence="2" type="ORF">CALVIDRAFT_499963</name>
</gene>
<reference evidence="2 3" key="1">
    <citation type="journal article" date="2016" name="Mol. Biol. Evol.">
        <title>Comparative Genomics of Early-Diverging Mushroom-Forming Fungi Provides Insights into the Origins of Lignocellulose Decay Capabilities.</title>
        <authorList>
            <person name="Nagy L.G."/>
            <person name="Riley R."/>
            <person name="Tritt A."/>
            <person name="Adam C."/>
            <person name="Daum C."/>
            <person name="Floudas D."/>
            <person name="Sun H."/>
            <person name="Yadav J.S."/>
            <person name="Pangilinan J."/>
            <person name="Larsson K.H."/>
            <person name="Matsuura K."/>
            <person name="Barry K."/>
            <person name="Labutti K."/>
            <person name="Kuo R."/>
            <person name="Ohm R.A."/>
            <person name="Bhattacharya S.S."/>
            <person name="Shirouzu T."/>
            <person name="Yoshinaga Y."/>
            <person name="Martin F.M."/>
            <person name="Grigoriev I.V."/>
            <person name="Hibbett D.S."/>
        </authorList>
    </citation>
    <scope>NUCLEOTIDE SEQUENCE [LARGE SCALE GENOMIC DNA]</scope>
    <source>
        <strain evidence="2 3">TUFC12733</strain>
    </source>
</reference>
<name>A0A167LEY0_CALVF</name>
<feature type="region of interest" description="Disordered" evidence="1">
    <location>
        <begin position="113"/>
        <end position="194"/>
    </location>
</feature>
<protein>
    <submittedName>
        <fullName evidence="2">DUF1168-domain-containing protein</fullName>
    </submittedName>
</protein>
<dbReference type="PANTHER" id="PTHR13507:SF0">
    <property type="entry name" value="PRKR-INTERACTING PROTEIN 1"/>
    <property type="match status" value="1"/>
</dbReference>
<keyword evidence="3" id="KW-1185">Reference proteome</keyword>
<dbReference type="GO" id="GO:0003725">
    <property type="term" value="F:double-stranded RNA binding"/>
    <property type="evidence" value="ECO:0007669"/>
    <property type="project" value="InterPro"/>
</dbReference>
<dbReference type="InterPro" id="IPR009548">
    <property type="entry name" value="Prkrip1"/>
</dbReference>
<dbReference type="OrthoDB" id="10067079at2759"/>
<dbReference type="Pfam" id="PF06658">
    <property type="entry name" value="DUF1168"/>
    <property type="match status" value="1"/>
</dbReference>
<dbReference type="GO" id="GO:0004860">
    <property type="term" value="F:protein kinase inhibitor activity"/>
    <property type="evidence" value="ECO:0007669"/>
    <property type="project" value="TreeGrafter"/>
</dbReference>
<evidence type="ECO:0000256" key="1">
    <source>
        <dbReference type="SAM" id="MobiDB-lite"/>
    </source>
</evidence>
<evidence type="ECO:0000313" key="3">
    <source>
        <dbReference type="Proteomes" id="UP000076738"/>
    </source>
</evidence>